<dbReference type="SUPFAM" id="SSF69118">
    <property type="entry name" value="AhpD-like"/>
    <property type="match status" value="1"/>
</dbReference>
<dbReference type="PANTHER" id="PTHR33930:SF2">
    <property type="entry name" value="BLR3452 PROTEIN"/>
    <property type="match status" value="1"/>
</dbReference>
<dbReference type="Pfam" id="PF02627">
    <property type="entry name" value="CMD"/>
    <property type="match status" value="1"/>
</dbReference>
<dbReference type="OrthoDB" id="5419860at2"/>
<organism evidence="2 3">
    <name type="scientific">Oceanidesulfovibrio marinus</name>
    <dbReference type="NCBI Taxonomy" id="370038"/>
    <lineage>
        <taxon>Bacteria</taxon>
        <taxon>Pseudomonadati</taxon>
        <taxon>Thermodesulfobacteriota</taxon>
        <taxon>Desulfovibrionia</taxon>
        <taxon>Desulfovibrionales</taxon>
        <taxon>Desulfovibrionaceae</taxon>
        <taxon>Oceanidesulfovibrio</taxon>
    </lineage>
</organism>
<name>A0A6P1ZEM5_9BACT</name>
<dbReference type="InterPro" id="IPR029032">
    <property type="entry name" value="AhpD-like"/>
</dbReference>
<feature type="domain" description="Carboxymuconolactone decarboxylase-like" evidence="1">
    <location>
        <begin position="23"/>
        <end position="103"/>
    </location>
</feature>
<comment type="caution">
    <text evidence="2">The sequence shown here is derived from an EMBL/GenBank/DDBJ whole genome shotgun (WGS) entry which is preliminary data.</text>
</comment>
<protein>
    <submittedName>
        <fullName evidence="2">Carboxymuconolactone decarboxylase family protein</fullName>
    </submittedName>
</protein>
<dbReference type="InterPro" id="IPR003779">
    <property type="entry name" value="CMD-like"/>
</dbReference>
<dbReference type="AlphaFoldDB" id="A0A6P1ZEM5"/>
<evidence type="ECO:0000259" key="1">
    <source>
        <dbReference type="Pfam" id="PF02627"/>
    </source>
</evidence>
<sequence>MENQIALHERIHELFARYLDAMPGLDEAYHTMTSEAYKGGALDGKTKRLMAMTAAIVAGCRGCILFQTGEALALGASADEILEACAVAISLGGTMAAAETTRVVAYLEERGVLPPA</sequence>
<proteinExistence type="predicted"/>
<evidence type="ECO:0000313" key="2">
    <source>
        <dbReference type="EMBL" id="TVM32852.1"/>
    </source>
</evidence>
<dbReference type="Proteomes" id="UP000434052">
    <property type="component" value="Unassembled WGS sequence"/>
</dbReference>
<dbReference type="EMBL" id="QMIF01000009">
    <property type="protein sequence ID" value="TVM32852.1"/>
    <property type="molecule type" value="Genomic_DNA"/>
</dbReference>
<accession>A0A6P1ZEM5</accession>
<dbReference type="GO" id="GO:0051920">
    <property type="term" value="F:peroxiredoxin activity"/>
    <property type="evidence" value="ECO:0007669"/>
    <property type="project" value="InterPro"/>
</dbReference>
<dbReference type="PANTHER" id="PTHR33930">
    <property type="entry name" value="ALKYL HYDROPEROXIDE REDUCTASE AHPD"/>
    <property type="match status" value="1"/>
</dbReference>
<evidence type="ECO:0000313" key="3">
    <source>
        <dbReference type="Proteomes" id="UP000434052"/>
    </source>
</evidence>
<dbReference type="Gene3D" id="1.20.1290.10">
    <property type="entry name" value="AhpD-like"/>
    <property type="match status" value="1"/>
</dbReference>
<gene>
    <name evidence="2" type="ORF">DQK91_14190</name>
</gene>
<dbReference type="RefSeq" id="WP_144306034.1">
    <property type="nucleotide sequence ID" value="NZ_QMIF01000009.1"/>
</dbReference>
<reference evidence="2 3" key="1">
    <citation type="submission" date="2018-06" db="EMBL/GenBank/DDBJ databases">
        <title>Complete genome of Desulfovibrio marinus P48SEP.</title>
        <authorList>
            <person name="Crispim J.S."/>
            <person name="Vidigal P.M.P."/>
            <person name="Silva L.C.F."/>
            <person name="Araujo L.C."/>
            <person name="Laguardia C.N."/>
            <person name="Dias R.S."/>
            <person name="Sousa M.P."/>
            <person name="Paula S.O."/>
            <person name="Silva C."/>
        </authorList>
    </citation>
    <scope>NUCLEOTIDE SEQUENCE [LARGE SCALE GENOMIC DNA]</scope>
    <source>
        <strain evidence="2 3">P48SEP</strain>
    </source>
</reference>